<name>A0AAJ2VYG2_9FLAO</name>
<dbReference type="AlphaFoldDB" id="A0AAJ2VYG2"/>
<evidence type="ECO:0000313" key="3">
    <source>
        <dbReference type="Proteomes" id="UP001270053"/>
    </source>
</evidence>
<evidence type="ECO:0000313" key="1">
    <source>
        <dbReference type="EMBL" id="MDX6182937.1"/>
    </source>
</evidence>
<evidence type="ECO:0000313" key="4">
    <source>
        <dbReference type="Proteomes" id="UP001278738"/>
    </source>
</evidence>
<dbReference type="EMBL" id="JAWXVG010000005">
    <property type="protein sequence ID" value="MDX6182937.1"/>
    <property type="molecule type" value="Genomic_DNA"/>
</dbReference>
<evidence type="ECO:0000313" key="2">
    <source>
        <dbReference type="EMBL" id="MDX6186390.1"/>
    </source>
</evidence>
<comment type="caution">
    <text evidence="2">The sequence shown here is derived from an EMBL/GenBank/DDBJ whole genome shotgun (WGS) entry which is preliminary data.</text>
</comment>
<dbReference type="EMBL" id="JAWXVH010000005">
    <property type="protein sequence ID" value="MDX6186390.1"/>
    <property type="molecule type" value="Genomic_DNA"/>
</dbReference>
<reference evidence="2 4" key="1">
    <citation type="submission" date="2023-11" db="EMBL/GenBank/DDBJ databases">
        <title>Unpublished Manusciprt.</title>
        <authorList>
            <person name="Saticioglu I.B."/>
            <person name="Ay H."/>
            <person name="Ajmi N."/>
            <person name="Altun S."/>
            <person name="Duman M."/>
        </authorList>
    </citation>
    <scope>NUCLEOTIDE SEQUENCE</scope>
    <source>
        <strain evidence="1 4">Fl-33</strain>
        <strain evidence="2">Fl-77</strain>
    </source>
</reference>
<dbReference type="RefSeq" id="WP_229973986.1">
    <property type="nucleotide sequence ID" value="NZ_CP087133.1"/>
</dbReference>
<accession>A0AAJ2VYG2</accession>
<keyword evidence="4" id="KW-1185">Reference proteome</keyword>
<gene>
    <name evidence="1" type="ORF">SGQ18_12250</name>
    <name evidence="2" type="ORF">SGQ44_11505</name>
</gene>
<proteinExistence type="predicted"/>
<dbReference type="Proteomes" id="UP001278738">
    <property type="component" value="Unassembled WGS sequence"/>
</dbReference>
<protein>
    <submittedName>
        <fullName evidence="2">Uncharacterized protein</fullName>
    </submittedName>
</protein>
<sequence>METFLAIGGFFLTVIGTYYAWKSYKSSADITDDKNNFLAMYKSTQTLSLDIQRKIQKLIDEKDAGNHELFANITYQQYLTILKREYDNSLSDKNYEAFKNNQDLTKSNIASYLKMIETQNNALLQFKNQLLFFDLDQ</sequence>
<dbReference type="Proteomes" id="UP001270053">
    <property type="component" value="Unassembled WGS sequence"/>
</dbReference>
<organism evidence="2 3">
    <name type="scientific">Flavobacterium flavipigmentatum</name>
    <dbReference type="NCBI Taxonomy" id="2893884"/>
    <lineage>
        <taxon>Bacteria</taxon>
        <taxon>Pseudomonadati</taxon>
        <taxon>Bacteroidota</taxon>
        <taxon>Flavobacteriia</taxon>
        <taxon>Flavobacteriales</taxon>
        <taxon>Flavobacteriaceae</taxon>
        <taxon>Flavobacterium</taxon>
    </lineage>
</organism>